<sequence>MPGVNHHGQSILLGCALVSRENADTFEWIFSNWLECMGGKALVGILIDLDATMKKALKSTMSESCHRWCLWHITQKFCRKFRKNEEYLDLKEDDGDEFEMNWATVMKRYNLSDNDIPKIRVGRHRNFLFPFYIVGHT</sequence>
<dbReference type="PANTHER" id="PTHR47718:SF13">
    <property type="entry name" value="OS09G0290500 PROTEIN"/>
    <property type="match status" value="1"/>
</dbReference>
<evidence type="ECO:0000313" key="3">
    <source>
        <dbReference type="RefSeq" id="XP_056696520.1"/>
    </source>
</evidence>
<proteinExistence type="predicted"/>
<name>A0ABM3RLN6_SPIOL</name>
<dbReference type="Proteomes" id="UP000813463">
    <property type="component" value="Chromosome 3"/>
</dbReference>
<gene>
    <name evidence="3" type="primary">LOC130470420</name>
</gene>
<dbReference type="Pfam" id="PF10551">
    <property type="entry name" value="MULE"/>
    <property type="match status" value="1"/>
</dbReference>
<dbReference type="GeneID" id="130470420"/>
<evidence type="ECO:0000259" key="1">
    <source>
        <dbReference type="Pfam" id="PF10551"/>
    </source>
</evidence>
<organism evidence="2 3">
    <name type="scientific">Spinacia oleracea</name>
    <name type="common">Spinach</name>
    <dbReference type="NCBI Taxonomy" id="3562"/>
    <lineage>
        <taxon>Eukaryota</taxon>
        <taxon>Viridiplantae</taxon>
        <taxon>Streptophyta</taxon>
        <taxon>Embryophyta</taxon>
        <taxon>Tracheophyta</taxon>
        <taxon>Spermatophyta</taxon>
        <taxon>Magnoliopsida</taxon>
        <taxon>eudicotyledons</taxon>
        <taxon>Gunneridae</taxon>
        <taxon>Pentapetalae</taxon>
        <taxon>Caryophyllales</taxon>
        <taxon>Chenopodiaceae</taxon>
        <taxon>Chenopodioideae</taxon>
        <taxon>Anserineae</taxon>
        <taxon>Spinacia</taxon>
    </lineage>
</organism>
<feature type="domain" description="MULE transposase" evidence="1">
    <location>
        <begin position="3"/>
        <end position="76"/>
    </location>
</feature>
<dbReference type="InterPro" id="IPR018289">
    <property type="entry name" value="MULE_transposase_dom"/>
</dbReference>
<reference evidence="3" key="2">
    <citation type="submission" date="2025-08" db="UniProtKB">
        <authorList>
            <consortium name="RefSeq"/>
        </authorList>
    </citation>
    <scope>IDENTIFICATION</scope>
    <source>
        <tissue evidence="3">Leaf</tissue>
    </source>
</reference>
<keyword evidence="2" id="KW-1185">Reference proteome</keyword>
<evidence type="ECO:0000313" key="2">
    <source>
        <dbReference type="Proteomes" id="UP000813463"/>
    </source>
</evidence>
<protein>
    <submittedName>
        <fullName evidence="3">Protein FAR-RED IMPAIRED RESPONSE 1-like</fullName>
    </submittedName>
</protein>
<accession>A0ABM3RLN6</accession>
<dbReference type="PANTHER" id="PTHR47718">
    <property type="entry name" value="OS01G0519700 PROTEIN"/>
    <property type="match status" value="1"/>
</dbReference>
<reference evidence="2" key="1">
    <citation type="journal article" date="2021" name="Nat. Commun.">
        <title>Genomic analyses provide insights into spinach domestication and the genetic basis of agronomic traits.</title>
        <authorList>
            <person name="Cai X."/>
            <person name="Sun X."/>
            <person name="Xu C."/>
            <person name="Sun H."/>
            <person name="Wang X."/>
            <person name="Ge C."/>
            <person name="Zhang Z."/>
            <person name="Wang Q."/>
            <person name="Fei Z."/>
            <person name="Jiao C."/>
            <person name="Wang Q."/>
        </authorList>
    </citation>
    <scope>NUCLEOTIDE SEQUENCE [LARGE SCALE GENOMIC DNA]</scope>
    <source>
        <strain evidence="2">cv. Varoflay</strain>
    </source>
</reference>
<dbReference type="RefSeq" id="XP_056696520.1">
    <property type="nucleotide sequence ID" value="XM_056840542.1"/>
</dbReference>